<evidence type="ECO:0000256" key="1">
    <source>
        <dbReference type="SAM" id="MobiDB-lite"/>
    </source>
</evidence>
<name>Q9XWT0_CAEEL</name>
<evidence type="ECO:0000313" key="3">
    <source>
        <dbReference type="Proteomes" id="UP000001940"/>
    </source>
</evidence>
<evidence type="ECO:0000313" key="2">
    <source>
        <dbReference type="EMBL" id="CAA21565.1"/>
    </source>
</evidence>
<dbReference type="Bgee" id="WBGene00013397">
    <property type="expression patterns" value="Expressed in adult organism"/>
</dbReference>
<accession>Q9XWT0</accession>
<dbReference type="PaxDb" id="6239-Y62H9A.9"/>
<dbReference type="HOGENOM" id="CLU_750597_0_0_1"/>
<dbReference type="WormBase" id="Y62H9A.9">
    <property type="protein sequence ID" value="CE19245"/>
    <property type="gene ID" value="WBGene00013397"/>
</dbReference>
<dbReference type="RefSeq" id="NP_509990.1">
    <property type="nucleotide sequence ID" value="NM_077589.1"/>
</dbReference>
<evidence type="ECO:0000313" key="4">
    <source>
        <dbReference type="WormBase" id="Y62H9A.9"/>
    </source>
</evidence>
<gene>
    <name evidence="2" type="ORF">CELE_Y62H9A.9</name>
    <name evidence="2 4" type="ORF">Y62H9A.9</name>
</gene>
<dbReference type="KEGG" id="cel:CELE_Y62H9A.9"/>
<dbReference type="Proteomes" id="UP000001940">
    <property type="component" value="Chromosome X"/>
</dbReference>
<dbReference type="UCSC" id="Y62H9A.9">
    <property type="organism name" value="c. elegans"/>
</dbReference>
<protein>
    <submittedName>
        <fullName evidence="2">DDE-1 domain-containing protein</fullName>
    </submittedName>
</protein>
<organism evidence="2 3">
    <name type="scientific">Caenorhabditis elegans</name>
    <dbReference type="NCBI Taxonomy" id="6239"/>
    <lineage>
        <taxon>Eukaryota</taxon>
        <taxon>Metazoa</taxon>
        <taxon>Ecdysozoa</taxon>
        <taxon>Nematoda</taxon>
        <taxon>Chromadorea</taxon>
        <taxon>Rhabditida</taxon>
        <taxon>Rhabditina</taxon>
        <taxon>Rhabditomorpha</taxon>
        <taxon>Rhabditoidea</taxon>
        <taxon>Rhabditidae</taxon>
        <taxon>Peloderinae</taxon>
        <taxon>Caenorhabditis</taxon>
    </lineage>
</organism>
<reference evidence="2 3" key="1">
    <citation type="journal article" date="1998" name="Science">
        <title>Genome sequence of the nematode C. elegans: a platform for investigating biology.</title>
        <authorList>
            <consortium name="The C. elegans sequencing consortium"/>
            <person name="Sulson J.E."/>
            <person name="Waterston R."/>
        </authorList>
    </citation>
    <scope>NUCLEOTIDE SEQUENCE [LARGE SCALE GENOMIC DNA]</scope>
    <source>
        <strain evidence="2 3">Bristol N2</strain>
    </source>
</reference>
<feature type="compositionally biased region" description="Basic and acidic residues" evidence="1">
    <location>
        <begin position="331"/>
        <end position="369"/>
    </location>
</feature>
<dbReference type="CTD" id="190464"/>
<dbReference type="FunCoup" id="Q9XWT0">
    <property type="interactions" value="1212"/>
</dbReference>
<dbReference type="AGR" id="WB:WBGene00013397"/>
<dbReference type="OrthoDB" id="5908472at2759"/>
<keyword evidence="3" id="KW-1185">Reference proteome</keyword>
<proteinExistence type="predicted"/>
<dbReference type="EMBL" id="BX284606">
    <property type="protein sequence ID" value="CAA21565.1"/>
    <property type="molecule type" value="Genomic_DNA"/>
</dbReference>
<sequence length="369" mass="42620">MPLQPGERYTSIEVDTMKQLGHTEHRLKLYETLRKTETNPNILLAVGAIKMLNFSLKSENNQIEAFEGDILMEDIQTINRDLDREEENVISLSNGALSYLLAHVVGEQYCTATSKRSDVFVFSLNTCEIHSHGVIRDDFQKLKDNFNLLVRTNRPTDIYKKKYLLFPVSFRAETYCTLVVNPHCAVVKLSERGDDTCTMVHIGTKNCDEYKALIVPKIMKLLWLFMDLYRPAAKYVAFMEDAITVREKVLPKLPYYEKAFQLAVVFERLLGKEYTISGWENAIESLGTGKPKMRAEIKELRKVIGEKIYVKVMMGSNKVASHLLEKRRRIGEHQKKQREDAAIKRPSDCDEYDEPKSKIQKIEKTENKQ</sequence>
<dbReference type="AlphaFoldDB" id="Q9XWT0"/>
<dbReference type="PIR" id="T27264">
    <property type="entry name" value="T27264"/>
</dbReference>
<dbReference type="eggNOG" id="ENOG502R6IQ">
    <property type="taxonomic scope" value="Eukaryota"/>
</dbReference>
<feature type="region of interest" description="Disordered" evidence="1">
    <location>
        <begin position="328"/>
        <end position="369"/>
    </location>
</feature>
<dbReference type="OMA" id="CTMVHIG"/>
<dbReference type="InParanoid" id="Q9XWT0"/>
<dbReference type="GeneID" id="190464"/>